<dbReference type="RefSeq" id="WP_324613312.1">
    <property type="nucleotide sequence ID" value="NZ_WKJD01000012.1"/>
</dbReference>
<dbReference type="AlphaFoldDB" id="A0A6L5R1B4"/>
<evidence type="ECO:0008006" key="3">
    <source>
        <dbReference type="Google" id="ProtNLM"/>
    </source>
</evidence>
<dbReference type="InterPro" id="IPR029058">
    <property type="entry name" value="AB_hydrolase_fold"/>
</dbReference>
<keyword evidence="2" id="KW-1185">Reference proteome</keyword>
<dbReference type="SUPFAM" id="SSF53474">
    <property type="entry name" value="alpha/beta-Hydrolases"/>
    <property type="match status" value="1"/>
</dbReference>
<gene>
    <name evidence="1" type="ORF">GJR97_08950</name>
</gene>
<accession>A0A6L5R1B4</accession>
<name>A0A6L5R1B4_9MICO</name>
<dbReference type="Proteomes" id="UP000476511">
    <property type="component" value="Unassembled WGS sequence"/>
</dbReference>
<sequence length="191" mass="19226">MTHPLVIVPGIGGSGPEHWQSRWEAALPGALRIAPASWDEPEVGDWVAAIDRAVAASPAPPLLVAHSLGCLAVAHWTIEADAASARTAGAFLVAPPDPSGPAFPRAAVTGGFTLPSAPLGLPATVLASTDDPYAELARSAEFAAAWGAGFVDLGARGHVNAASGLGEWPEGLQVLEDVATTARRAAGPPAA</sequence>
<comment type="caution">
    <text evidence="1">The sequence shown here is derived from an EMBL/GenBank/DDBJ whole genome shotgun (WGS) entry which is preliminary data.</text>
</comment>
<dbReference type="Gene3D" id="3.40.50.1820">
    <property type="entry name" value="alpha/beta hydrolase"/>
    <property type="match status" value="1"/>
</dbReference>
<dbReference type="GO" id="GO:0016787">
    <property type="term" value="F:hydrolase activity"/>
    <property type="evidence" value="ECO:0007669"/>
    <property type="project" value="InterPro"/>
</dbReference>
<dbReference type="EMBL" id="WKJD01000012">
    <property type="protein sequence ID" value="MRX43851.1"/>
    <property type="molecule type" value="Genomic_DNA"/>
</dbReference>
<protein>
    <recommendedName>
        <fullName evidence="3">Serine hydrolase family protein</fullName>
    </recommendedName>
</protein>
<evidence type="ECO:0000313" key="2">
    <source>
        <dbReference type="Proteomes" id="UP000476511"/>
    </source>
</evidence>
<dbReference type="InterPro" id="IPR010662">
    <property type="entry name" value="RBBP9/YdeN"/>
</dbReference>
<organism evidence="1 2">
    <name type="scientific">Agromyces kandeliae</name>
    <dbReference type="NCBI Taxonomy" id="2666141"/>
    <lineage>
        <taxon>Bacteria</taxon>
        <taxon>Bacillati</taxon>
        <taxon>Actinomycetota</taxon>
        <taxon>Actinomycetes</taxon>
        <taxon>Micrococcales</taxon>
        <taxon>Microbacteriaceae</taxon>
        <taxon>Agromyces</taxon>
    </lineage>
</organism>
<evidence type="ECO:0000313" key="1">
    <source>
        <dbReference type="EMBL" id="MRX43851.1"/>
    </source>
</evidence>
<dbReference type="Pfam" id="PF06821">
    <property type="entry name" value="Ser_hydrolase"/>
    <property type="match status" value="1"/>
</dbReference>
<reference evidence="1 2" key="1">
    <citation type="submission" date="2019-11" db="EMBL/GenBank/DDBJ databases">
        <title>Agromyces kandeliae sp. nov., isolated from mangrove soil.</title>
        <authorList>
            <person name="Wang R."/>
        </authorList>
    </citation>
    <scope>NUCLEOTIDE SEQUENCE [LARGE SCALE GENOMIC DNA]</scope>
    <source>
        <strain evidence="1 2">Q22</strain>
    </source>
</reference>
<proteinExistence type="predicted"/>